<feature type="compositionally biased region" description="Basic and acidic residues" evidence="4">
    <location>
        <begin position="242"/>
        <end position="258"/>
    </location>
</feature>
<dbReference type="GO" id="GO:0070124">
    <property type="term" value="P:mitochondrial translational initiation"/>
    <property type="evidence" value="ECO:0007669"/>
    <property type="project" value="TreeGrafter"/>
</dbReference>
<dbReference type="InterPro" id="IPR019814">
    <property type="entry name" value="Translation_initiation_fac_3_N"/>
</dbReference>
<proteinExistence type="inferred from homology"/>
<dbReference type="PANTHER" id="PTHR10938">
    <property type="entry name" value="TRANSLATION INITIATION FACTOR IF-3"/>
    <property type="match status" value="1"/>
</dbReference>
<feature type="region of interest" description="Disordered" evidence="4">
    <location>
        <begin position="226"/>
        <end position="258"/>
    </location>
</feature>
<gene>
    <name evidence="6" type="ORF">TBIB3V08_LOCUS4519</name>
</gene>
<dbReference type="SUPFAM" id="SSF54364">
    <property type="entry name" value="Translation initiation factor IF3, N-terminal domain"/>
    <property type="match status" value="1"/>
</dbReference>
<evidence type="ECO:0000256" key="4">
    <source>
        <dbReference type="SAM" id="MobiDB-lite"/>
    </source>
</evidence>
<dbReference type="GO" id="GO:0003743">
    <property type="term" value="F:translation initiation factor activity"/>
    <property type="evidence" value="ECO:0007669"/>
    <property type="project" value="UniProtKB-KW"/>
</dbReference>
<dbReference type="AlphaFoldDB" id="A0A7R9I0F0"/>
<organism evidence="6">
    <name type="scientific">Timema bartmani</name>
    <dbReference type="NCBI Taxonomy" id="61472"/>
    <lineage>
        <taxon>Eukaryota</taxon>
        <taxon>Metazoa</taxon>
        <taxon>Ecdysozoa</taxon>
        <taxon>Arthropoda</taxon>
        <taxon>Hexapoda</taxon>
        <taxon>Insecta</taxon>
        <taxon>Pterygota</taxon>
        <taxon>Neoptera</taxon>
        <taxon>Polyneoptera</taxon>
        <taxon>Phasmatodea</taxon>
        <taxon>Timematodea</taxon>
        <taxon>Timematoidea</taxon>
        <taxon>Timematidae</taxon>
        <taxon>Timema</taxon>
    </lineage>
</organism>
<evidence type="ECO:0000259" key="5">
    <source>
        <dbReference type="Pfam" id="PF05198"/>
    </source>
</evidence>
<sequence length="258" mass="29408">MICLFTNMAFRSVCLRHGVHFLQTHFNREPRIGSLWVSNKSVVFSFEKSTLNRFYSAINTNSNATKSPDGVGAKKRKEIEQIITLLGTDGNIISVISLLEAQKLSKRRNLKLLKIVEYDSKSGRPTYQLMSGAQYFEEEKKQRELNASKKVTGFKGEKLVALTSKISEHDLKSKLKNMSKWLEKNYEIRIVISGVPENMSQAEKIFDQISEAMKNEGRIVQKRQKGGDIRFQILPPKTVSKTSDDKNKDSEDDLIKDS</sequence>
<feature type="domain" description="Translation initiation factor 3 N-terminal" evidence="5">
    <location>
        <begin position="81"/>
        <end position="144"/>
    </location>
</feature>
<dbReference type="Pfam" id="PF05198">
    <property type="entry name" value="IF3_N"/>
    <property type="match status" value="1"/>
</dbReference>
<evidence type="ECO:0000256" key="2">
    <source>
        <dbReference type="ARBA" id="ARBA00022540"/>
    </source>
</evidence>
<dbReference type="GO" id="GO:0032790">
    <property type="term" value="P:ribosome disassembly"/>
    <property type="evidence" value="ECO:0007669"/>
    <property type="project" value="TreeGrafter"/>
</dbReference>
<dbReference type="InterPro" id="IPR036787">
    <property type="entry name" value="T_IF-3_N_sf"/>
</dbReference>
<dbReference type="InterPro" id="IPR001288">
    <property type="entry name" value="Translation_initiation_fac_3"/>
</dbReference>
<evidence type="ECO:0000256" key="3">
    <source>
        <dbReference type="ARBA" id="ARBA00022917"/>
    </source>
</evidence>
<dbReference type="SUPFAM" id="SSF55200">
    <property type="entry name" value="Translation initiation factor IF3, C-terminal domain"/>
    <property type="match status" value="1"/>
</dbReference>
<comment type="similarity">
    <text evidence="1">Belongs to the IF-3 family.</text>
</comment>
<dbReference type="GO" id="GO:0043022">
    <property type="term" value="F:ribosome binding"/>
    <property type="evidence" value="ECO:0007669"/>
    <property type="project" value="TreeGrafter"/>
</dbReference>
<evidence type="ECO:0000256" key="1">
    <source>
        <dbReference type="ARBA" id="ARBA00005439"/>
    </source>
</evidence>
<dbReference type="InterPro" id="IPR036788">
    <property type="entry name" value="T_IF-3_C_sf"/>
</dbReference>
<dbReference type="EMBL" id="OD565553">
    <property type="protein sequence ID" value="CAD7442076.1"/>
    <property type="molecule type" value="Genomic_DNA"/>
</dbReference>
<dbReference type="Gene3D" id="3.30.110.10">
    <property type="entry name" value="Translation initiation factor 3 (IF-3), C-terminal domain"/>
    <property type="match status" value="1"/>
</dbReference>
<dbReference type="GO" id="GO:0005739">
    <property type="term" value="C:mitochondrion"/>
    <property type="evidence" value="ECO:0007669"/>
    <property type="project" value="TreeGrafter"/>
</dbReference>
<reference evidence="6" key="1">
    <citation type="submission" date="2020-11" db="EMBL/GenBank/DDBJ databases">
        <authorList>
            <person name="Tran Van P."/>
        </authorList>
    </citation>
    <scope>NUCLEOTIDE SEQUENCE</scope>
</reference>
<keyword evidence="3" id="KW-0648">Protein biosynthesis</keyword>
<name>A0A7R9I0F0_9NEOP</name>
<evidence type="ECO:0000313" key="6">
    <source>
        <dbReference type="EMBL" id="CAD7442076.1"/>
    </source>
</evidence>
<keyword evidence="2" id="KW-0396">Initiation factor</keyword>
<dbReference type="PANTHER" id="PTHR10938:SF0">
    <property type="entry name" value="TRANSLATION INITIATION FACTOR IF-3, MITOCHONDRIAL"/>
    <property type="match status" value="1"/>
</dbReference>
<protein>
    <recommendedName>
        <fullName evidence="5">Translation initiation factor 3 N-terminal domain-containing protein</fullName>
    </recommendedName>
</protein>
<accession>A0A7R9I0F0</accession>